<evidence type="ECO:0000256" key="3">
    <source>
        <dbReference type="SAM" id="SignalP"/>
    </source>
</evidence>
<dbReference type="Proteomes" id="UP000037939">
    <property type="component" value="Unassembled WGS sequence"/>
</dbReference>
<feature type="domain" description="PilY1 beta-propeller" evidence="4">
    <location>
        <begin position="523"/>
        <end position="881"/>
    </location>
</feature>
<dbReference type="InterPro" id="IPR013320">
    <property type="entry name" value="ConA-like_dom_sf"/>
</dbReference>
<name>A0A0N0XHZ9_9NEIS</name>
<evidence type="ECO:0000313" key="6">
    <source>
        <dbReference type="Proteomes" id="UP000037939"/>
    </source>
</evidence>
<dbReference type="EMBL" id="LAQT01000010">
    <property type="protein sequence ID" value="KPC52148.1"/>
    <property type="molecule type" value="Genomic_DNA"/>
</dbReference>
<evidence type="ECO:0000256" key="1">
    <source>
        <dbReference type="ARBA" id="ARBA00022723"/>
    </source>
</evidence>
<keyword evidence="2" id="KW-0106">Calcium</keyword>
<dbReference type="SUPFAM" id="SSF49899">
    <property type="entry name" value="Concanavalin A-like lectins/glucanases"/>
    <property type="match status" value="1"/>
</dbReference>
<evidence type="ECO:0000259" key="4">
    <source>
        <dbReference type="Pfam" id="PF05567"/>
    </source>
</evidence>
<dbReference type="RefSeq" id="WP_083459104.1">
    <property type="nucleotide sequence ID" value="NZ_LAQT01000010.1"/>
</dbReference>
<dbReference type="GO" id="GO:0046872">
    <property type="term" value="F:metal ion binding"/>
    <property type="evidence" value="ECO:0007669"/>
    <property type="project" value="UniProtKB-KW"/>
</dbReference>
<sequence>MTNFNYSAIAGSILLAMSGFADAASLSVSENFSLSAAQNNWTPLGAACLTAGNNQPSSTATSVIPACATNLGGGATGTLPDTSGNGALRFTSKGTYQHGAIIYNNTFPTDQGIQVTFTAYTYNGSGDGGTTNLGADGISFFLLDGSKTTLDVGATGGSLGYSCSNGNALSDGITGGYLGLGIDEWGNFWTGPGDNTATPANGTRTPNSIVVRGGGSVNAATFAANGWGTYNATDIQGSCLKGYPVHVTTSGNNKVYTAYKDSSGKTPTILDYPYIKGTQLSSSTTPLAQSTVTRRTGANPVTYKLKITPGGKLSLWYTYNGGAQTQIITNQDILDSTVSGPLPPSFRFGFSGGTGGSTNVHELTCFLATPATQEFTGASVNAIKGTQVQEGAQVYQTQYHPDNWWGEVTANSVVLVNGVPALSTAAVWDGSCTLTGGSCSAMSDGTTTPTVTKQTTRTVITSNGSGVGTAFTWNGLTSTQRTALAITGESTTVTQNRVSFLRGDRSQEPPPTSNPFRLRTSVLGDITDSSPVWVGAPNKAYGSTWVDALFPAQTASETNYTAYTTTNATRTNVVYTGSNDGMLHGFRAGSYNASGVFDTSTNDGVDILGYVPASVIGNLNALTNPTYDHAYFVDAPPATGDLYYSNAWHSWVVGGLGPGGKAVYALEVTDPTTFSENNAASIVKGEWTDSTISALNSSIGGSVGYTYGAPLIRRMHNGSWAVIFGSGWNSSGNAGIFIMVVNASNGTISPKFLSTGKSGSTAGITYVASADLDNDHIVDYLYAGDLAGNIWRFDVTSSNPADWITSTYGGTVATPLFTAASSTGTLQPVSTQVQVSSIKVGSSNRIFLMFGTGQRTPFTNSLGDVYASGRQSVYGIWDWDLSAWNSGRRTTNSVTIPASTTAYVAGTAPAAGSAGVGSTVPRSALVQQTSTETTLSSGSVGGYRVLSNNAVCWQDSTTCTTGNSNYGWYYDLPTTGEQVIANPVINDGALELNTIIPPPSSTATCTVQLPTGWTMAYNPLTGGTFTAPFFPNIASDSAVLVQGAKLNASGSVTTLTVSTSTGTVSATVGNNLGGTPVCANDVSKCVIVPVTDVAGQRITWKETQ</sequence>
<proteinExistence type="predicted"/>
<reference evidence="5 6" key="1">
    <citation type="submission" date="2015-07" db="EMBL/GenBank/DDBJ databases">
        <title>Draft genome sequence of the Amantichitinum ursilacus IGB-41, a new chitin-degrading bacterium.</title>
        <authorList>
            <person name="Kirstahler P."/>
            <person name="Guenther M."/>
            <person name="Grumaz C."/>
            <person name="Rupp S."/>
            <person name="Zibek S."/>
            <person name="Sohn K."/>
        </authorList>
    </citation>
    <scope>NUCLEOTIDE SEQUENCE [LARGE SCALE GENOMIC DNA]</scope>
    <source>
        <strain evidence="5 6">IGB-41</strain>
    </source>
</reference>
<dbReference type="Pfam" id="PF05567">
    <property type="entry name" value="T4P_PilY1"/>
    <property type="match status" value="1"/>
</dbReference>
<dbReference type="PATRIC" id="fig|857265.3.peg.2850"/>
<gene>
    <name evidence="5" type="ORF">WG78_13850</name>
</gene>
<accession>A0A0N0XHZ9</accession>
<keyword evidence="3" id="KW-0732">Signal</keyword>
<keyword evidence="1" id="KW-0479">Metal-binding</keyword>
<protein>
    <submittedName>
        <fullName evidence="5">Neisseria PilC protein</fullName>
    </submittedName>
</protein>
<evidence type="ECO:0000313" key="5">
    <source>
        <dbReference type="EMBL" id="KPC52148.1"/>
    </source>
</evidence>
<organism evidence="5 6">
    <name type="scientific">Amantichitinum ursilacus</name>
    <dbReference type="NCBI Taxonomy" id="857265"/>
    <lineage>
        <taxon>Bacteria</taxon>
        <taxon>Pseudomonadati</taxon>
        <taxon>Pseudomonadota</taxon>
        <taxon>Betaproteobacteria</taxon>
        <taxon>Neisseriales</taxon>
        <taxon>Chitinibacteraceae</taxon>
        <taxon>Amantichitinum</taxon>
    </lineage>
</organism>
<keyword evidence="6" id="KW-1185">Reference proteome</keyword>
<dbReference type="STRING" id="857265.WG78_13850"/>
<evidence type="ECO:0000256" key="2">
    <source>
        <dbReference type="ARBA" id="ARBA00022837"/>
    </source>
</evidence>
<feature type="chain" id="PRO_5005863021" evidence="3">
    <location>
        <begin position="24"/>
        <end position="1104"/>
    </location>
</feature>
<dbReference type="OrthoDB" id="7156875at2"/>
<comment type="caution">
    <text evidence="5">The sequence shown here is derived from an EMBL/GenBank/DDBJ whole genome shotgun (WGS) entry which is preliminary data.</text>
</comment>
<dbReference type="AlphaFoldDB" id="A0A0N0XHZ9"/>
<feature type="signal peptide" evidence="3">
    <location>
        <begin position="1"/>
        <end position="23"/>
    </location>
</feature>
<dbReference type="InterPro" id="IPR008707">
    <property type="entry name" value="B-propeller_PilY1"/>
</dbReference>